<feature type="compositionally biased region" description="Basic and acidic residues" evidence="1">
    <location>
        <begin position="189"/>
        <end position="204"/>
    </location>
</feature>
<proteinExistence type="predicted"/>
<dbReference type="STRING" id="1437606.BBOH_1196"/>
<dbReference type="eggNOG" id="ENOG5032A37">
    <property type="taxonomic scope" value="Bacteria"/>
</dbReference>
<feature type="region of interest" description="Disordered" evidence="1">
    <location>
        <begin position="139"/>
        <end position="204"/>
    </location>
</feature>
<keyword evidence="2" id="KW-1133">Transmembrane helix</keyword>
<dbReference type="OrthoDB" id="3240474at2"/>
<feature type="transmembrane region" description="Helical" evidence="2">
    <location>
        <begin position="33"/>
        <end position="59"/>
    </location>
</feature>
<accession>A0A086ZFU5</accession>
<dbReference type="Pfam" id="PF20070">
    <property type="entry name" value="DUF6466"/>
    <property type="match status" value="1"/>
</dbReference>
<dbReference type="EMBL" id="JGYP01000002">
    <property type="protein sequence ID" value="KFI45395.1"/>
    <property type="molecule type" value="Genomic_DNA"/>
</dbReference>
<dbReference type="AlphaFoldDB" id="A0A086ZFU5"/>
<evidence type="ECO:0000313" key="3">
    <source>
        <dbReference type="EMBL" id="KFI45395.1"/>
    </source>
</evidence>
<evidence type="ECO:0000256" key="1">
    <source>
        <dbReference type="SAM" id="MobiDB-lite"/>
    </source>
</evidence>
<feature type="compositionally biased region" description="Low complexity" evidence="1">
    <location>
        <begin position="178"/>
        <end position="188"/>
    </location>
</feature>
<gene>
    <name evidence="3" type="ORF">BBOH_1196</name>
</gene>
<organism evidence="3 4">
    <name type="scientific">Bifidobacterium bohemicum DSM 22767</name>
    <dbReference type="NCBI Taxonomy" id="1437606"/>
    <lineage>
        <taxon>Bacteria</taxon>
        <taxon>Bacillati</taxon>
        <taxon>Actinomycetota</taxon>
        <taxon>Actinomycetes</taxon>
        <taxon>Bifidobacteriales</taxon>
        <taxon>Bifidobacteriaceae</taxon>
        <taxon>Bifidobacterium</taxon>
    </lineage>
</organism>
<evidence type="ECO:0000313" key="4">
    <source>
        <dbReference type="Proteomes" id="UP000029096"/>
    </source>
</evidence>
<reference evidence="3 4" key="1">
    <citation type="submission" date="2014-03" db="EMBL/GenBank/DDBJ databases">
        <title>Genomics of Bifidobacteria.</title>
        <authorList>
            <person name="Ventura M."/>
            <person name="Milani C."/>
            <person name="Lugli G.A."/>
        </authorList>
    </citation>
    <scope>NUCLEOTIDE SEQUENCE [LARGE SCALE GENOMIC DNA]</scope>
    <source>
        <strain evidence="3 4">DSM 22767</strain>
    </source>
</reference>
<dbReference type="RefSeq" id="WP_033521174.1">
    <property type="nucleotide sequence ID" value="NZ_JDUS01000005.1"/>
</dbReference>
<keyword evidence="2" id="KW-0472">Membrane</keyword>
<dbReference type="InterPro" id="IPR046314">
    <property type="entry name" value="DUF6466"/>
</dbReference>
<keyword evidence="2" id="KW-0812">Transmembrane</keyword>
<protein>
    <submittedName>
        <fullName evidence="3">Cell surface elastin binding protein EbpS</fullName>
    </submittedName>
</protein>
<sequence>MIWNPTVKTDQTKPEDMVDLPRAKPHRRAIAPLWLRIICIAMAVVFLVTAAITGLNLYAINSYNEATATLNETIKLAKKPGTDPKTIELRQRQTDELFDRVGKLSPVLVGSVRHAISTNTKVSTKLTTKTRQRIATIEEARHKGALATKARSSNQADGDGAGLTDEQRHAVEQTLKANQPSSSNSQNQNKDESSDTQHKDIKPW</sequence>
<evidence type="ECO:0000256" key="2">
    <source>
        <dbReference type="SAM" id="Phobius"/>
    </source>
</evidence>
<name>A0A086ZFU5_9BIFI</name>
<dbReference type="Proteomes" id="UP000029096">
    <property type="component" value="Unassembled WGS sequence"/>
</dbReference>
<comment type="caution">
    <text evidence="3">The sequence shown here is derived from an EMBL/GenBank/DDBJ whole genome shotgun (WGS) entry which is preliminary data.</text>
</comment>
<keyword evidence="4" id="KW-1185">Reference proteome</keyword>